<keyword evidence="14" id="KW-1185">Reference proteome</keyword>
<sequence>MLCEVLNNSAGSSLVGGSSLPALSLKMANIRPIFCGNFEYDTRSSEIERLFDKYGKVDRVDLKSGFAFVYMSDERDARDAIRALDNYEFGRQRRRLRVEWAKQADGAIRRREDARRSIAKQRPTKTLFVVNFDPLDTRSRDLERHFEPYGKIVQVRIRKNFAFIQYETQEEATKALEATNMSKILDRVITVEYATREDGDRDRGSVSPGRGRGRRESPDYGRGRSPAFRRSSRSPPRRYRSQSPDYGPYGGQR</sequence>
<evidence type="ECO:0000256" key="10">
    <source>
        <dbReference type="PROSITE-ProRule" id="PRU00176"/>
    </source>
</evidence>
<evidence type="ECO:0000313" key="14">
    <source>
        <dbReference type="Proteomes" id="UP000886520"/>
    </source>
</evidence>
<evidence type="ECO:0000256" key="7">
    <source>
        <dbReference type="ARBA" id="ARBA00023187"/>
    </source>
</evidence>
<evidence type="ECO:0000256" key="2">
    <source>
        <dbReference type="ARBA" id="ARBA00022553"/>
    </source>
</evidence>
<keyword evidence="2" id="KW-0597">Phosphoprotein</keyword>
<evidence type="ECO:0000256" key="4">
    <source>
        <dbReference type="ARBA" id="ARBA00022728"/>
    </source>
</evidence>
<keyword evidence="4" id="KW-0747">Spliceosome</keyword>
<evidence type="ECO:0000313" key="13">
    <source>
        <dbReference type="EMBL" id="KAI5073289.1"/>
    </source>
</evidence>
<accession>A0A9D4USY3</accession>
<evidence type="ECO:0000256" key="5">
    <source>
        <dbReference type="ARBA" id="ARBA00022737"/>
    </source>
</evidence>
<dbReference type="InterPro" id="IPR000504">
    <property type="entry name" value="RRM_dom"/>
</dbReference>
<dbReference type="InterPro" id="IPR012677">
    <property type="entry name" value="Nucleotide-bd_a/b_plait_sf"/>
</dbReference>
<protein>
    <recommendedName>
        <fullName evidence="12">RRM domain-containing protein</fullName>
    </recommendedName>
</protein>
<dbReference type="InterPro" id="IPR035979">
    <property type="entry name" value="RBD_domain_sf"/>
</dbReference>
<comment type="similarity">
    <text evidence="9">Belongs to the splicing factor SR family. RS subfamily.</text>
</comment>
<dbReference type="OrthoDB" id="5970at2759"/>
<evidence type="ECO:0000256" key="8">
    <source>
        <dbReference type="ARBA" id="ARBA00023242"/>
    </source>
</evidence>
<keyword evidence="3" id="KW-0507">mRNA processing</keyword>
<evidence type="ECO:0000256" key="1">
    <source>
        <dbReference type="ARBA" id="ARBA00004324"/>
    </source>
</evidence>
<dbReference type="GO" id="GO:0008380">
    <property type="term" value="P:RNA splicing"/>
    <property type="evidence" value="ECO:0007669"/>
    <property type="project" value="UniProtKB-KW"/>
</dbReference>
<dbReference type="InterPro" id="IPR050907">
    <property type="entry name" value="SRSF"/>
</dbReference>
<name>A0A9D4USY3_ADICA</name>
<dbReference type="PROSITE" id="PS50102">
    <property type="entry name" value="RRM"/>
    <property type="match status" value="2"/>
</dbReference>
<reference evidence="13" key="1">
    <citation type="submission" date="2021-01" db="EMBL/GenBank/DDBJ databases">
        <title>Adiantum capillus-veneris genome.</title>
        <authorList>
            <person name="Fang Y."/>
            <person name="Liao Q."/>
        </authorList>
    </citation>
    <scope>NUCLEOTIDE SEQUENCE</scope>
    <source>
        <strain evidence="13">H3</strain>
        <tissue evidence="13">Leaf</tissue>
    </source>
</reference>
<evidence type="ECO:0000256" key="6">
    <source>
        <dbReference type="ARBA" id="ARBA00022884"/>
    </source>
</evidence>
<keyword evidence="6 10" id="KW-0694">RNA-binding</keyword>
<dbReference type="GO" id="GO:0006397">
    <property type="term" value="P:mRNA processing"/>
    <property type="evidence" value="ECO:0007669"/>
    <property type="project" value="UniProtKB-KW"/>
</dbReference>
<evidence type="ECO:0000259" key="12">
    <source>
        <dbReference type="PROSITE" id="PS50102"/>
    </source>
</evidence>
<dbReference type="SMART" id="SM00360">
    <property type="entry name" value="RRM"/>
    <property type="match status" value="2"/>
</dbReference>
<organism evidence="13 14">
    <name type="scientific">Adiantum capillus-veneris</name>
    <name type="common">Maidenhair fern</name>
    <dbReference type="NCBI Taxonomy" id="13818"/>
    <lineage>
        <taxon>Eukaryota</taxon>
        <taxon>Viridiplantae</taxon>
        <taxon>Streptophyta</taxon>
        <taxon>Embryophyta</taxon>
        <taxon>Tracheophyta</taxon>
        <taxon>Polypodiopsida</taxon>
        <taxon>Polypodiidae</taxon>
        <taxon>Polypodiales</taxon>
        <taxon>Pteridineae</taxon>
        <taxon>Pteridaceae</taxon>
        <taxon>Vittarioideae</taxon>
        <taxon>Adiantum</taxon>
    </lineage>
</organism>
<dbReference type="SUPFAM" id="SSF54928">
    <property type="entry name" value="RNA-binding domain, RBD"/>
    <property type="match status" value="2"/>
</dbReference>
<dbReference type="CDD" id="cd12234">
    <property type="entry name" value="RRM1_AtRSp31_like"/>
    <property type="match status" value="1"/>
</dbReference>
<dbReference type="PANTHER" id="PTHR23147">
    <property type="entry name" value="SERINE/ARGININE RICH SPLICING FACTOR"/>
    <property type="match status" value="1"/>
</dbReference>
<evidence type="ECO:0000256" key="11">
    <source>
        <dbReference type="SAM" id="MobiDB-lite"/>
    </source>
</evidence>
<feature type="domain" description="RRM" evidence="12">
    <location>
        <begin position="125"/>
        <end position="196"/>
    </location>
</feature>
<gene>
    <name evidence="13" type="ORF">GOP47_0011302</name>
</gene>
<dbReference type="AlphaFoldDB" id="A0A9D4USY3"/>
<evidence type="ECO:0000256" key="3">
    <source>
        <dbReference type="ARBA" id="ARBA00022664"/>
    </source>
</evidence>
<feature type="compositionally biased region" description="Basic residues" evidence="11">
    <location>
        <begin position="230"/>
        <end position="240"/>
    </location>
</feature>
<dbReference type="GO" id="GO:0003723">
    <property type="term" value="F:RNA binding"/>
    <property type="evidence" value="ECO:0007669"/>
    <property type="project" value="UniProtKB-UniRule"/>
</dbReference>
<evidence type="ECO:0000256" key="9">
    <source>
        <dbReference type="ARBA" id="ARBA00061587"/>
    </source>
</evidence>
<feature type="region of interest" description="Disordered" evidence="11">
    <location>
        <begin position="196"/>
        <end position="253"/>
    </location>
</feature>
<dbReference type="Pfam" id="PF00076">
    <property type="entry name" value="RRM_1"/>
    <property type="match status" value="2"/>
</dbReference>
<dbReference type="Gene3D" id="3.30.70.330">
    <property type="match status" value="2"/>
</dbReference>
<comment type="caution">
    <text evidence="13">The sequence shown here is derived from an EMBL/GenBank/DDBJ whole genome shotgun (WGS) entry which is preliminary data.</text>
</comment>
<dbReference type="GO" id="GO:0016607">
    <property type="term" value="C:nuclear speck"/>
    <property type="evidence" value="ECO:0007669"/>
    <property type="project" value="UniProtKB-SubCell"/>
</dbReference>
<dbReference type="EMBL" id="JABFUD020000011">
    <property type="protein sequence ID" value="KAI5073289.1"/>
    <property type="molecule type" value="Genomic_DNA"/>
</dbReference>
<proteinExistence type="inferred from homology"/>
<keyword evidence="7" id="KW-0508">mRNA splicing</keyword>
<comment type="subcellular location">
    <subcellularLocation>
        <location evidence="1">Nucleus speckle</location>
    </subcellularLocation>
</comment>
<keyword evidence="5" id="KW-0677">Repeat</keyword>
<dbReference type="Proteomes" id="UP000886520">
    <property type="component" value="Chromosome 11"/>
</dbReference>
<dbReference type="FunFam" id="3.30.70.330:FF:000299">
    <property type="entry name" value="Serine/arginine-rich splicing factor RS31"/>
    <property type="match status" value="1"/>
</dbReference>
<feature type="domain" description="RRM" evidence="12">
    <location>
        <begin position="31"/>
        <end position="103"/>
    </location>
</feature>
<dbReference type="GO" id="GO:0005681">
    <property type="term" value="C:spliceosomal complex"/>
    <property type="evidence" value="ECO:0007669"/>
    <property type="project" value="UniProtKB-KW"/>
</dbReference>
<keyword evidence="8" id="KW-0539">Nucleus</keyword>